<evidence type="ECO:0000256" key="1">
    <source>
        <dbReference type="ARBA" id="ARBA00022679"/>
    </source>
</evidence>
<dbReference type="Gene3D" id="3.40.367.20">
    <property type="match status" value="1"/>
</dbReference>
<protein>
    <submittedName>
        <fullName evidence="4">Glucokinase</fullName>
        <ecNumber evidence="4">2.7.1.2</ecNumber>
    </submittedName>
</protein>
<gene>
    <name evidence="4" type="primary">glk</name>
    <name evidence="4" type="ORF">F0M18_15245</name>
</gene>
<name>A0A5B0WRL5_9GAMM</name>
<sequence>MGDRTRLVADVGGTNTRLAVYDPEHDEFRHVARFTNSEYASLAAVIDSWRGALNEALPTTACLAIAAPPGNDVVTMFNIGWSFSCRDLATQFGFARLHCINDFQANAYALPHLDATEVQPLYAGGSPANSCLATVGPGTGLGGATLRRLGEHTVAVAAEPGHMSLSPASSLELDIFRHLLRGHSNIYAELLVSGAGLARLYQAICELAGDAPQQLTPAEVSARALDGSDKHCLQALQVFCALLGSVCGDFLLANGCYGGLYLAGGIVPQLGSFLQDSDFLHRLQDKGAMAGQLRETPVYVVVTDHPGLKGAAHAPAQLNRGM</sequence>
<dbReference type="GO" id="GO:0006096">
    <property type="term" value="P:glycolytic process"/>
    <property type="evidence" value="ECO:0007669"/>
    <property type="project" value="InterPro"/>
</dbReference>
<evidence type="ECO:0000313" key="5">
    <source>
        <dbReference type="Proteomes" id="UP000323708"/>
    </source>
</evidence>
<keyword evidence="2 4" id="KW-0418">Kinase</keyword>
<dbReference type="InterPro" id="IPR043129">
    <property type="entry name" value="ATPase_NBD"/>
</dbReference>
<dbReference type="PANTHER" id="PTHR47690:SF1">
    <property type="entry name" value="GLUCOKINASE"/>
    <property type="match status" value="1"/>
</dbReference>
<dbReference type="CDD" id="cd24008">
    <property type="entry name" value="ASKHA_NBD_GLK"/>
    <property type="match status" value="1"/>
</dbReference>
<dbReference type="EC" id="2.7.1.2" evidence="4"/>
<evidence type="ECO:0000313" key="4">
    <source>
        <dbReference type="EMBL" id="KAA1189702.1"/>
    </source>
</evidence>
<evidence type="ECO:0000256" key="3">
    <source>
        <dbReference type="RuleBase" id="RU004046"/>
    </source>
</evidence>
<evidence type="ECO:0000256" key="2">
    <source>
        <dbReference type="ARBA" id="ARBA00022777"/>
    </source>
</evidence>
<dbReference type="GO" id="GO:0005829">
    <property type="term" value="C:cytosol"/>
    <property type="evidence" value="ECO:0007669"/>
    <property type="project" value="TreeGrafter"/>
</dbReference>
<dbReference type="PANTHER" id="PTHR47690">
    <property type="entry name" value="GLUCOKINASE"/>
    <property type="match status" value="1"/>
</dbReference>
<dbReference type="Proteomes" id="UP000323708">
    <property type="component" value="Unassembled WGS sequence"/>
</dbReference>
<dbReference type="EMBL" id="VTUX01000007">
    <property type="protein sequence ID" value="KAA1189702.1"/>
    <property type="molecule type" value="Genomic_DNA"/>
</dbReference>
<dbReference type="RefSeq" id="WP_149612312.1">
    <property type="nucleotide sequence ID" value="NZ_VTUX01000007.1"/>
</dbReference>
<dbReference type="GO" id="GO:0005524">
    <property type="term" value="F:ATP binding"/>
    <property type="evidence" value="ECO:0007669"/>
    <property type="project" value="InterPro"/>
</dbReference>
<dbReference type="SUPFAM" id="SSF53067">
    <property type="entry name" value="Actin-like ATPase domain"/>
    <property type="match status" value="1"/>
</dbReference>
<dbReference type="AlphaFoldDB" id="A0A5B0WRL5"/>
<dbReference type="InterPro" id="IPR050201">
    <property type="entry name" value="Bacterial_glucokinase"/>
</dbReference>
<reference evidence="4 5" key="1">
    <citation type="submission" date="2019-09" db="EMBL/GenBank/DDBJ databases">
        <authorList>
            <person name="Chen X.-Y."/>
        </authorList>
    </citation>
    <scope>NUCLEOTIDE SEQUENCE [LARGE SCALE GENOMIC DNA]</scope>
    <source>
        <strain evidence="4 5">NY5</strain>
    </source>
</reference>
<dbReference type="GO" id="GO:0005536">
    <property type="term" value="F:D-glucose binding"/>
    <property type="evidence" value="ECO:0007669"/>
    <property type="project" value="InterPro"/>
</dbReference>
<accession>A0A5B0WRL5</accession>
<proteinExistence type="inferred from homology"/>
<dbReference type="Gene3D" id="3.30.420.40">
    <property type="match status" value="1"/>
</dbReference>
<keyword evidence="1 4" id="KW-0808">Transferase</keyword>
<organism evidence="4 5">
    <name type="scientific">Pseudohalioglobus sediminis</name>
    <dbReference type="NCBI Taxonomy" id="2606449"/>
    <lineage>
        <taxon>Bacteria</taxon>
        <taxon>Pseudomonadati</taxon>
        <taxon>Pseudomonadota</taxon>
        <taxon>Gammaproteobacteria</taxon>
        <taxon>Cellvibrionales</taxon>
        <taxon>Halieaceae</taxon>
        <taxon>Pseudohalioglobus</taxon>
    </lineage>
</organism>
<dbReference type="GO" id="GO:0004340">
    <property type="term" value="F:glucokinase activity"/>
    <property type="evidence" value="ECO:0007669"/>
    <property type="project" value="UniProtKB-EC"/>
</dbReference>
<dbReference type="NCBIfam" id="TIGR00749">
    <property type="entry name" value="glk"/>
    <property type="match status" value="1"/>
</dbReference>
<keyword evidence="5" id="KW-1185">Reference proteome</keyword>
<comment type="caution">
    <text evidence="4">The sequence shown here is derived from an EMBL/GenBank/DDBJ whole genome shotgun (WGS) entry which is preliminary data.</text>
</comment>
<dbReference type="InterPro" id="IPR003836">
    <property type="entry name" value="Glucokinase"/>
</dbReference>
<dbReference type="Pfam" id="PF02685">
    <property type="entry name" value="Glucokinase"/>
    <property type="match status" value="1"/>
</dbReference>
<dbReference type="NCBIfam" id="NF009073">
    <property type="entry name" value="PRK12408.1"/>
    <property type="match status" value="1"/>
</dbReference>
<comment type="similarity">
    <text evidence="3">Belongs to the bacterial glucokinase family.</text>
</comment>